<comment type="caution">
    <text evidence="1">The sequence shown here is derived from an EMBL/GenBank/DDBJ whole genome shotgun (WGS) entry which is preliminary data.</text>
</comment>
<dbReference type="Proteomes" id="UP000013750">
    <property type="component" value="Unassembled WGS sequence"/>
</dbReference>
<evidence type="ECO:0000313" key="2">
    <source>
        <dbReference type="EMBL" id="EOW78464.1"/>
    </source>
</evidence>
<name>R2XF75_9ENTE</name>
<reference evidence="1 3" key="1">
    <citation type="submission" date="2013-02" db="EMBL/GenBank/DDBJ databases">
        <title>The Genome Sequence of Enterococcus gilvus ATCC BAA-350.</title>
        <authorList>
            <consortium name="The Broad Institute Genome Sequencing Platform"/>
            <consortium name="The Broad Institute Genome Sequencing Center for Infectious Disease"/>
            <person name="Earl A.M."/>
            <person name="Gilmore M.S."/>
            <person name="Lebreton F."/>
            <person name="Walker B."/>
            <person name="Young S.K."/>
            <person name="Zeng Q."/>
            <person name="Gargeya S."/>
            <person name="Fitzgerald M."/>
            <person name="Haas B."/>
            <person name="Abouelleil A."/>
            <person name="Alvarado L."/>
            <person name="Arachchi H.M."/>
            <person name="Berlin A.M."/>
            <person name="Chapman S.B."/>
            <person name="Dewar J."/>
            <person name="Goldberg J."/>
            <person name="Griggs A."/>
            <person name="Gujja S."/>
            <person name="Hansen M."/>
            <person name="Howarth C."/>
            <person name="Imamovic A."/>
            <person name="Larimer J."/>
            <person name="McCowan C."/>
            <person name="Murphy C."/>
            <person name="Neiman D."/>
            <person name="Pearson M."/>
            <person name="Priest M."/>
            <person name="Roberts A."/>
            <person name="Saif S."/>
            <person name="Shea T."/>
            <person name="Sisk P."/>
            <person name="Sykes S."/>
            <person name="Wortman J."/>
            <person name="Nusbaum C."/>
            <person name="Birren B."/>
        </authorList>
    </citation>
    <scope>NUCLEOTIDE SEQUENCE [LARGE SCALE GENOMIC DNA]</scope>
    <source>
        <strain evidence="1 3">ATCC BAA-350</strain>
    </source>
</reference>
<dbReference type="AlphaFoldDB" id="R2XF75"/>
<reference evidence="2 4" key="2">
    <citation type="submission" date="2013-03" db="EMBL/GenBank/DDBJ databases">
        <title>The Genome Sequence of Enterococcus gilvus ATCC BAA-350 (PacBio/Illumina hybrid assembly).</title>
        <authorList>
            <consortium name="The Broad Institute Genomics Platform"/>
            <consortium name="The Broad Institute Genome Sequencing Center for Infectious Disease"/>
            <person name="Earl A."/>
            <person name="Russ C."/>
            <person name="Gilmore M."/>
            <person name="Surin D."/>
            <person name="Walker B."/>
            <person name="Young S."/>
            <person name="Zeng Q."/>
            <person name="Gargeya S."/>
            <person name="Fitzgerald M."/>
            <person name="Haas B."/>
            <person name="Abouelleil A."/>
            <person name="Allen A.W."/>
            <person name="Alvarado L."/>
            <person name="Arachchi H.M."/>
            <person name="Berlin A.M."/>
            <person name="Chapman S.B."/>
            <person name="Gainer-Dewar J."/>
            <person name="Goldberg J."/>
            <person name="Griggs A."/>
            <person name="Gujja S."/>
            <person name="Hansen M."/>
            <person name="Howarth C."/>
            <person name="Imamovic A."/>
            <person name="Ireland A."/>
            <person name="Larimer J."/>
            <person name="McCowan C."/>
            <person name="Murphy C."/>
            <person name="Pearson M."/>
            <person name="Poon T.W."/>
            <person name="Priest M."/>
            <person name="Roberts A."/>
            <person name="Saif S."/>
            <person name="Shea T."/>
            <person name="Sisk P."/>
            <person name="Sykes S."/>
            <person name="Wortman J."/>
            <person name="Nusbaum C."/>
            <person name="Birren B."/>
        </authorList>
    </citation>
    <scope>NUCLEOTIDE SEQUENCE [LARGE SCALE GENOMIC DNA]</scope>
    <source>
        <strain evidence="2 4">ATCC BAA-350</strain>
    </source>
</reference>
<keyword evidence="4" id="KW-1185">Reference proteome</keyword>
<dbReference type="EMBL" id="AJDQ01000013">
    <property type="protein sequence ID" value="EOI53268.1"/>
    <property type="molecule type" value="Genomic_DNA"/>
</dbReference>
<dbReference type="HOGENOM" id="CLU_3233283_0_0_9"/>
<protein>
    <submittedName>
        <fullName evidence="1">Uncharacterized protein</fullName>
    </submittedName>
</protein>
<accession>R2XF75</accession>
<organism evidence="1 3">
    <name type="scientific">Enterococcus gilvus ATCC BAA-350</name>
    <dbReference type="NCBI Taxonomy" id="1158614"/>
    <lineage>
        <taxon>Bacteria</taxon>
        <taxon>Bacillati</taxon>
        <taxon>Bacillota</taxon>
        <taxon>Bacilli</taxon>
        <taxon>Lactobacillales</taxon>
        <taxon>Enterococcaceae</taxon>
        <taxon>Enterococcus</taxon>
    </lineage>
</organism>
<gene>
    <name evidence="2" type="ORF">I592_04057</name>
    <name evidence="1" type="ORF">UKC_03967</name>
</gene>
<sequence length="43" mass="5218">MFKRYTKKFEQIILDLYNQGKNICQLSLEYKGTKNETNNIIYI</sequence>
<evidence type="ECO:0000313" key="1">
    <source>
        <dbReference type="EMBL" id="EOI53268.1"/>
    </source>
</evidence>
<dbReference type="PATRIC" id="fig|1158614.3.peg.3959"/>
<evidence type="ECO:0000313" key="4">
    <source>
        <dbReference type="Proteomes" id="UP000014160"/>
    </source>
</evidence>
<evidence type="ECO:0000313" key="3">
    <source>
        <dbReference type="Proteomes" id="UP000013750"/>
    </source>
</evidence>
<dbReference type="Proteomes" id="UP000014160">
    <property type="component" value="Unassembled WGS sequence"/>
</dbReference>
<dbReference type="EMBL" id="ASWH01000003">
    <property type="protein sequence ID" value="EOW78464.1"/>
    <property type="molecule type" value="Genomic_DNA"/>
</dbReference>
<proteinExistence type="predicted"/>